<evidence type="ECO:0000313" key="1">
    <source>
        <dbReference type="EMBL" id="KEQ91624.1"/>
    </source>
</evidence>
<dbReference type="InParanoid" id="A0A074Y6T2"/>
<proteinExistence type="predicted"/>
<keyword evidence="2" id="KW-1185">Reference proteome</keyword>
<reference evidence="1 2" key="1">
    <citation type="journal article" date="2014" name="BMC Genomics">
        <title>Genome sequencing of four Aureobasidium pullulans varieties: biotechnological potential, stress tolerance, and description of new species.</title>
        <authorList>
            <person name="Gostin Ar C."/>
            <person name="Ohm R.A."/>
            <person name="Kogej T."/>
            <person name="Sonjak S."/>
            <person name="Turk M."/>
            <person name="Zajc J."/>
            <person name="Zalar P."/>
            <person name="Grube M."/>
            <person name="Sun H."/>
            <person name="Han J."/>
            <person name="Sharma A."/>
            <person name="Chiniquy J."/>
            <person name="Ngan C.Y."/>
            <person name="Lipzen A."/>
            <person name="Barry K."/>
            <person name="Grigoriev I.V."/>
            <person name="Gunde-Cimerman N."/>
        </authorList>
    </citation>
    <scope>NUCLEOTIDE SEQUENCE [LARGE SCALE GENOMIC DNA]</scope>
    <source>
        <strain evidence="1 2">EXF-2481</strain>
    </source>
</reference>
<sequence>MHEGIVEVLEAQTKAMRDNPNGNYYPEVQSMPYTAPNMEIDIDVTSAHARTVVWFAVAMLHELAHAFSFAYFAFNWGQPGEPWLRGGRCNEQGHIFEHYLFDGVLQGYQVHYPPISDTFAREQWIASPLGMYIDERWEQWALDDHSPFEVRDDVETNL</sequence>
<accession>A0A074Y6T2</accession>
<name>A0A074Y6T2_AURSE</name>
<dbReference type="OrthoDB" id="10254945at2759"/>
<dbReference type="OMA" id="YIDERWE"/>
<dbReference type="RefSeq" id="XP_013340109.1">
    <property type="nucleotide sequence ID" value="XM_013484655.1"/>
</dbReference>
<organism evidence="1 2">
    <name type="scientific">Aureobasidium subglaciale (strain EXF-2481)</name>
    <name type="common">Aureobasidium pullulans var. subglaciale</name>
    <dbReference type="NCBI Taxonomy" id="1043005"/>
    <lineage>
        <taxon>Eukaryota</taxon>
        <taxon>Fungi</taxon>
        <taxon>Dikarya</taxon>
        <taxon>Ascomycota</taxon>
        <taxon>Pezizomycotina</taxon>
        <taxon>Dothideomycetes</taxon>
        <taxon>Dothideomycetidae</taxon>
        <taxon>Dothideales</taxon>
        <taxon>Saccotheciaceae</taxon>
        <taxon>Aureobasidium</taxon>
    </lineage>
</organism>
<dbReference type="EMBL" id="KL584777">
    <property type="protein sequence ID" value="KEQ91624.1"/>
    <property type="molecule type" value="Genomic_DNA"/>
</dbReference>
<dbReference type="HOGENOM" id="CLU_1669044_0_0_1"/>
<protein>
    <submittedName>
        <fullName evidence="1">Uncharacterized protein</fullName>
    </submittedName>
</protein>
<dbReference type="Proteomes" id="UP000030641">
    <property type="component" value="Unassembled WGS sequence"/>
</dbReference>
<evidence type="ECO:0000313" key="2">
    <source>
        <dbReference type="Proteomes" id="UP000030641"/>
    </source>
</evidence>
<dbReference type="GeneID" id="25368078"/>
<gene>
    <name evidence="1" type="ORF">AUEXF2481DRAFT_462262</name>
</gene>
<dbReference type="AlphaFoldDB" id="A0A074Y6T2"/>